<sequence length="99" mass="10575">MSEWKSSNVLKSVHISEGGDGAHSRPPNKAQEPVLSLERRCDAAAASAAEAPPTPPHPHTHWLDWKVGGAESTVGWSKRHQNGLGVCSSSRNVIASIFL</sequence>
<gene>
    <name evidence="2" type="ORF">GSTENG00015010001</name>
</gene>
<protein>
    <submittedName>
        <fullName evidence="2">(spotted green pufferfish) hypothetical protein</fullName>
    </submittedName>
</protein>
<accession>Q4SP40</accession>
<dbReference type="AlphaFoldDB" id="Q4SP40"/>
<dbReference type="EMBL" id="CAAE01014542">
    <property type="protein sequence ID" value="CAF97592.1"/>
    <property type="molecule type" value="Genomic_DNA"/>
</dbReference>
<comment type="caution">
    <text evidence="2">The sequence shown here is derived from an EMBL/GenBank/DDBJ whole genome shotgun (WGS) entry which is preliminary data.</text>
</comment>
<feature type="compositionally biased region" description="Polar residues" evidence="1">
    <location>
        <begin position="1"/>
        <end position="10"/>
    </location>
</feature>
<reference evidence="2" key="2">
    <citation type="submission" date="2004-02" db="EMBL/GenBank/DDBJ databases">
        <authorList>
            <consortium name="Genoscope"/>
            <consortium name="Whitehead Institute Centre for Genome Research"/>
        </authorList>
    </citation>
    <scope>NUCLEOTIDE SEQUENCE</scope>
</reference>
<evidence type="ECO:0000313" key="2">
    <source>
        <dbReference type="EMBL" id="CAF97592.1"/>
    </source>
</evidence>
<reference evidence="2" key="1">
    <citation type="journal article" date="2004" name="Nature">
        <title>Genome duplication in the teleost fish Tetraodon nigroviridis reveals the early vertebrate proto-karyotype.</title>
        <authorList>
            <person name="Jaillon O."/>
            <person name="Aury J.-M."/>
            <person name="Brunet F."/>
            <person name="Petit J.-L."/>
            <person name="Stange-Thomann N."/>
            <person name="Mauceli E."/>
            <person name="Bouneau L."/>
            <person name="Fischer C."/>
            <person name="Ozouf-Costaz C."/>
            <person name="Bernot A."/>
            <person name="Nicaud S."/>
            <person name="Jaffe D."/>
            <person name="Fisher S."/>
            <person name="Lutfalla G."/>
            <person name="Dossat C."/>
            <person name="Segurens B."/>
            <person name="Dasilva C."/>
            <person name="Salanoubat M."/>
            <person name="Levy M."/>
            <person name="Boudet N."/>
            <person name="Castellano S."/>
            <person name="Anthouard V."/>
            <person name="Jubin C."/>
            <person name="Castelli V."/>
            <person name="Katinka M."/>
            <person name="Vacherie B."/>
            <person name="Biemont C."/>
            <person name="Skalli Z."/>
            <person name="Cattolico L."/>
            <person name="Poulain J."/>
            <person name="De Berardinis V."/>
            <person name="Cruaud C."/>
            <person name="Duprat S."/>
            <person name="Brottier P."/>
            <person name="Coutanceau J.-P."/>
            <person name="Gouzy J."/>
            <person name="Parra G."/>
            <person name="Lardier G."/>
            <person name="Chapple C."/>
            <person name="McKernan K.J."/>
            <person name="McEwan P."/>
            <person name="Bosak S."/>
            <person name="Kellis M."/>
            <person name="Volff J.-N."/>
            <person name="Guigo R."/>
            <person name="Zody M.C."/>
            <person name="Mesirov J."/>
            <person name="Lindblad-Toh K."/>
            <person name="Birren B."/>
            <person name="Nusbaum C."/>
            <person name="Kahn D."/>
            <person name="Robinson-Rechavi M."/>
            <person name="Laudet V."/>
            <person name="Schachter V."/>
            <person name="Quetier F."/>
            <person name="Saurin W."/>
            <person name="Scarpelli C."/>
            <person name="Wincker P."/>
            <person name="Lander E.S."/>
            <person name="Weissenbach J."/>
            <person name="Roest Crollius H."/>
        </authorList>
    </citation>
    <scope>NUCLEOTIDE SEQUENCE [LARGE SCALE GENOMIC DNA]</scope>
</reference>
<organism evidence="2">
    <name type="scientific">Tetraodon nigroviridis</name>
    <name type="common">Spotted green pufferfish</name>
    <name type="synonym">Chelonodon nigroviridis</name>
    <dbReference type="NCBI Taxonomy" id="99883"/>
    <lineage>
        <taxon>Eukaryota</taxon>
        <taxon>Metazoa</taxon>
        <taxon>Chordata</taxon>
        <taxon>Craniata</taxon>
        <taxon>Vertebrata</taxon>
        <taxon>Euteleostomi</taxon>
        <taxon>Actinopterygii</taxon>
        <taxon>Neopterygii</taxon>
        <taxon>Teleostei</taxon>
        <taxon>Neoteleostei</taxon>
        <taxon>Acanthomorphata</taxon>
        <taxon>Eupercaria</taxon>
        <taxon>Tetraodontiformes</taxon>
        <taxon>Tetradontoidea</taxon>
        <taxon>Tetraodontidae</taxon>
        <taxon>Tetraodon</taxon>
    </lineage>
</organism>
<proteinExistence type="predicted"/>
<name>Q4SP40_TETNG</name>
<evidence type="ECO:0000256" key="1">
    <source>
        <dbReference type="SAM" id="MobiDB-lite"/>
    </source>
</evidence>
<dbReference type="KEGG" id="tng:GSTEN00015010G001"/>
<feature type="region of interest" description="Disordered" evidence="1">
    <location>
        <begin position="1"/>
        <end position="63"/>
    </location>
</feature>